<dbReference type="Proteomes" id="UP000663852">
    <property type="component" value="Unassembled WGS sequence"/>
</dbReference>
<evidence type="ECO:0000313" key="2">
    <source>
        <dbReference type="EMBL" id="CAF1340795.1"/>
    </source>
</evidence>
<gene>
    <name evidence="2" type="ORF">EDS130_LOCUS32725</name>
    <name evidence="1" type="ORF">XAT740_LOCUS30048</name>
</gene>
<dbReference type="EMBL" id="CAJNOJ010000253">
    <property type="protein sequence ID" value="CAF1340795.1"/>
    <property type="molecule type" value="Genomic_DNA"/>
</dbReference>
<accession>A0A815FHJ9</accession>
<organism evidence="1 3">
    <name type="scientific">Adineta ricciae</name>
    <name type="common">Rotifer</name>
    <dbReference type="NCBI Taxonomy" id="249248"/>
    <lineage>
        <taxon>Eukaryota</taxon>
        <taxon>Metazoa</taxon>
        <taxon>Spiralia</taxon>
        <taxon>Gnathifera</taxon>
        <taxon>Rotifera</taxon>
        <taxon>Eurotatoria</taxon>
        <taxon>Bdelloidea</taxon>
        <taxon>Adinetida</taxon>
        <taxon>Adinetidae</taxon>
        <taxon>Adineta</taxon>
    </lineage>
</organism>
<comment type="caution">
    <text evidence="1">The sequence shown here is derived from an EMBL/GenBank/DDBJ whole genome shotgun (WGS) entry which is preliminary data.</text>
</comment>
<evidence type="ECO:0000313" key="1">
    <source>
        <dbReference type="EMBL" id="CAF1323617.1"/>
    </source>
</evidence>
<dbReference type="AlphaFoldDB" id="A0A815FHJ9"/>
<sequence length="163" mass="18780">MTKIAINCINTDTQFKQDTVYFSNIKFRQTESYVLDVSLDGHFDFSSRFVARVLKVNQNRHVFVVGNNKTNTHVSILYLLTLTTNCSLYIVDDTRTTTKTNDHVRAFSMDILDDCYINTRILLTVTNPDLAFLLTANELNRFDLIGEKTHDVICGLNKTRKQF</sequence>
<dbReference type="EMBL" id="CAJNOR010002652">
    <property type="protein sequence ID" value="CAF1323617.1"/>
    <property type="molecule type" value="Genomic_DNA"/>
</dbReference>
<protein>
    <submittedName>
        <fullName evidence="1">Uncharacterized protein</fullName>
    </submittedName>
</protein>
<evidence type="ECO:0000313" key="3">
    <source>
        <dbReference type="Proteomes" id="UP000663828"/>
    </source>
</evidence>
<name>A0A815FHJ9_ADIRI</name>
<proteinExistence type="predicted"/>
<reference evidence="1" key="1">
    <citation type="submission" date="2021-02" db="EMBL/GenBank/DDBJ databases">
        <authorList>
            <person name="Nowell W R."/>
        </authorList>
    </citation>
    <scope>NUCLEOTIDE SEQUENCE</scope>
</reference>
<dbReference type="Proteomes" id="UP000663828">
    <property type="component" value="Unassembled WGS sequence"/>
</dbReference>
<keyword evidence="3" id="KW-1185">Reference proteome</keyword>